<accession>A0AAV8WKW1</accession>
<dbReference type="PANTHER" id="PTHR37984">
    <property type="entry name" value="PROTEIN CBG26694"/>
    <property type="match status" value="1"/>
</dbReference>
<dbReference type="Gene3D" id="1.10.340.70">
    <property type="match status" value="1"/>
</dbReference>
<evidence type="ECO:0000313" key="6">
    <source>
        <dbReference type="Proteomes" id="UP001162156"/>
    </source>
</evidence>
<dbReference type="PROSITE" id="PS50994">
    <property type="entry name" value="INTEGRASE"/>
    <property type="match status" value="1"/>
</dbReference>
<feature type="compositionally biased region" description="Low complexity" evidence="3">
    <location>
        <begin position="259"/>
        <end position="274"/>
    </location>
</feature>
<sequence length="940" mass="106978">MPPRRNKKSVAEEEGGQLDFGNSLKMLTSVLNEISTNMKNLNEDFKTEMNQIKNDISNNKVTERNINSENVENRISCNSEIQTNSLGISTGNVNNTVMGAQKLDRSYITAWKDLGVIQCIFHQGDSKKASLAIAGLRGSAADWGQLKEGACTSFEVFEELFLARYWGVREERELFQKIKYGTYERGSLSEYFLKIIKEARYLSDPLSEGELVVLVSKHFPMEIRRGILNNGFQSIDDVEIYLRNLDELENDRSGLPRFNNNTRVNQNVNNVNRDNFNRARESNQQVRSRENNSGVPRENNSGASRENNSGMSRENNPSVALVCDDFSEVLEEKDLETNSIPLTPVVHFSIESEPAKVLIDSGSQITDNIDFDYTCIIVPKLIKDVILGCDWFLDFDIKLDIPANFLQGKFNNKIEKVIFPGEFNPNANIGVSELIIEKKIEYEVPERYPKPYTEDEISKQAMAAEALDEVDKRKLKDLLILNKKLFSEEPGLTKAYFHEIQLHDYTPFFIKSYPIAYVHRDEVKRQINQMLDWGIIKCQQTEFVSPLVVVTKKDGSVRICLDARYLNQRMVKDHVMPPNPNELLFDFTKNQILTTMDLSASYWQVPIKEDHQKYVGFSYDGAVVSSELSKVVKGQLKNIEADQRDDVFCKSIMSRLNEPQISGSSINPVAKLCIPKSHIINLVKQEHNDNGHFGATKCFDYLKRHYYFPKMRERIRRIIASCDLCQKSKIAPHLAGPMHNVIVENKNELVCLDLVGPLPVSRGGATQLLVIVDAFSKYVALYALKKATSKSILNVLENKYFPIVGKPLRILSDNATQFSSKLWLKKLKELDIKISHTSVYYPAGNMTERVNREVGRLLRSICYNKHTQWAFKLKQVELWLNGAIHSSTGFSPNELHFSKLRENPFLNLVSFPGGSDYLGDVGDTVILAREKLKAKAQKKG</sequence>
<evidence type="ECO:0000256" key="1">
    <source>
        <dbReference type="ARBA" id="ARBA00012493"/>
    </source>
</evidence>
<gene>
    <name evidence="5" type="ORF">NQ314_020561</name>
</gene>
<proteinExistence type="predicted"/>
<dbReference type="InterPro" id="IPR012337">
    <property type="entry name" value="RNaseH-like_sf"/>
</dbReference>
<keyword evidence="6" id="KW-1185">Reference proteome</keyword>
<dbReference type="Pfam" id="PF17921">
    <property type="entry name" value="Integrase_H2C2"/>
    <property type="match status" value="1"/>
</dbReference>
<evidence type="ECO:0000256" key="2">
    <source>
        <dbReference type="SAM" id="Coils"/>
    </source>
</evidence>
<evidence type="ECO:0000313" key="5">
    <source>
        <dbReference type="EMBL" id="KAJ8926998.1"/>
    </source>
</evidence>
<reference evidence="5" key="1">
    <citation type="journal article" date="2023" name="Insect Mol. Biol.">
        <title>Genome sequencing provides insights into the evolution of gene families encoding plant cell wall-degrading enzymes in longhorned beetles.</title>
        <authorList>
            <person name="Shin N.R."/>
            <person name="Okamura Y."/>
            <person name="Kirsch R."/>
            <person name="Pauchet Y."/>
        </authorList>
    </citation>
    <scope>NUCLEOTIDE SEQUENCE</scope>
    <source>
        <strain evidence="5">RBIC_L_NR</strain>
    </source>
</reference>
<dbReference type="SUPFAM" id="SSF53098">
    <property type="entry name" value="Ribonuclease H-like"/>
    <property type="match status" value="1"/>
</dbReference>
<dbReference type="InterPro" id="IPR001584">
    <property type="entry name" value="Integrase_cat-core"/>
</dbReference>
<dbReference type="GO" id="GO:0015074">
    <property type="term" value="P:DNA integration"/>
    <property type="evidence" value="ECO:0007669"/>
    <property type="project" value="InterPro"/>
</dbReference>
<evidence type="ECO:0000259" key="4">
    <source>
        <dbReference type="PROSITE" id="PS50994"/>
    </source>
</evidence>
<dbReference type="InterPro" id="IPR036397">
    <property type="entry name" value="RNaseH_sf"/>
</dbReference>
<dbReference type="Gene3D" id="3.10.10.10">
    <property type="entry name" value="HIV Type 1 Reverse Transcriptase, subunit A, domain 1"/>
    <property type="match status" value="1"/>
</dbReference>
<dbReference type="EC" id="2.7.7.49" evidence="1"/>
<dbReference type="GO" id="GO:0003964">
    <property type="term" value="F:RNA-directed DNA polymerase activity"/>
    <property type="evidence" value="ECO:0007669"/>
    <property type="project" value="UniProtKB-EC"/>
</dbReference>
<dbReference type="InterPro" id="IPR050951">
    <property type="entry name" value="Retrovirus_Pol_polyprotein"/>
</dbReference>
<dbReference type="EMBL" id="JANEYF010005748">
    <property type="protein sequence ID" value="KAJ8926998.1"/>
    <property type="molecule type" value="Genomic_DNA"/>
</dbReference>
<dbReference type="AlphaFoldDB" id="A0AAV8WKW1"/>
<feature type="coiled-coil region" evidence="2">
    <location>
        <begin position="24"/>
        <end position="51"/>
    </location>
</feature>
<dbReference type="InterPro" id="IPR041588">
    <property type="entry name" value="Integrase_H2C2"/>
</dbReference>
<name>A0AAV8WKW1_9CUCU</name>
<feature type="region of interest" description="Disordered" evidence="3">
    <location>
        <begin position="252"/>
        <end position="317"/>
    </location>
</feature>
<comment type="caution">
    <text evidence="5">The sequence shown here is derived from an EMBL/GenBank/DDBJ whole genome shotgun (WGS) entry which is preliminary data.</text>
</comment>
<dbReference type="GO" id="GO:0003676">
    <property type="term" value="F:nucleic acid binding"/>
    <property type="evidence" value="ECO:0007669"/>
    <property type="project" value="InterPro"/>
</dbReference>
<dbReference type="PANTHER" id="PTHR37984:SF5">
    <property type="entry name" value="PROTEIN NYNRIN-LIKE"/>
    <property type="match status" value="1"/>
</dbReference>
<dbReference type="SUPFAM" id="SSF56672">
    <property type="entry name" value="DNA/RNA polymerases"/>
    <property type="match status" value="1"/>
</dbReference>
<keyword evidence="2" id="KW-0175">Coiled coil</keyword>
<dbReference type="Proteomes" id="UP001162156">
    <property type="component" value="Unassembled WGS sequence"/>
</dbReference>
<organism evidence="5 6">
    <name type="scientific">Rhamnusium bicolor</name>
    <dbReference type="NCBI Taxonomy" id="1586634"/>
    <lineage>
        <taxon>Eukaryota</taxon>
        <taxon>Metazoa</taxon>
        <taxon>Ecdysozoa</taxon>
        <taxon>Arthropoda</taxon>
        <taxon>Hexapoda</taxon>
        <taxon>Insecta</taxon>
        <taxon>Pterygota</taxon>
        <taxon>Neoptera</taxon>
        <taxon>Endopterygota</taxon>
        <taxon>Coleoptera</taxon>
        <taxon>Polyphaga</taxon>
        <taxon>Cucujiformia</taxon>
        <taxon>Chrysomeloidea</taxon>
        <taxon>Cerambycidae</taxon>
        <taxon>Lepturinae</taxon>
        <taxon>Rhagiini</taxon>
        <taxon>Rhamnusium</taxon>
    </lineage>
</organism>
<feature type="compositionally biased region" description="Polar residues" evidence="3">
    <location>
        <begin position="282"/>
        <end position="317"/>
    </location>
</feature>
<dbReference type="Gene3D" id="3.30.420.10">
    <property type="entry name" value="Ribonuclease H-like superfamily/Ribonuclease H"/>
    <property type="match status" value="1"/>
</dbReference>
<protein>
    <recommendedName>
        <fullName evidence="1">RNA-directed DNA polymerase</fullName>
        <ecNumber evidence="1">2.7.7.49</ecNumber>
    </recommendedName>
</protein>
<dbReference type="Pfam" id="PF00665">
    <property type="entry name" value="rve"/>
    <property type="match status" value="1"/>
</dbReference>
<evidence type="ECO:0000256" key="3">
    <source>
        <dbReference type="SAM" id="MobiDB-lite"/>
    </source>
</evidence>
<feature type="domain" description="Integrase catalytic" evidence="4">
    <location>
        <begin position="733"/>
        <end position="900"/>
    </location>
</feature>
<dbReference type="GO" id="GO:0042575">
    <property type="term" value="C:DNA polymerase complex"/>
    <property type="evidence" value="ECO:0007669"/>
    <property type="project" value="UniProtKB-ARBA"/>
</dbReference>
<dbReference type="InterPro" id="IPR043502">
    <property type="entry name" value="DNA/RNA_pol_sf"/>
</dbReference>